<reference evidence="2 3" key="1">
    <citation type="submission" date="2021-06" db="EMBL/GenBank/DDBJ databases">
        <authorList>
            <person name="Palmer J.M."/>
        </authorList>
    </citation>
    <scope>NUCLEOTIDE SEQUENCE [LARGE SCALE GENOMIC DNA]</scope>
    <source>
        <strain evidence="2 3">MEX-2019</strain>
        <tissue evidence="2">Muscle</tissue>
    </source>
</reference>
<feature type="compositionally biased region" description="Polar residues" evidence="1">
    <location>
        <begin position="72"/>
        <end position="81"/>
    </location>
</feature>
<keyword evidence="3" id="KW-1185">Reference proteome</keyword>
<sequence>MAGLDPSSSHKHHIYRHMDKLPVLKEKNDCSVEDEKNEEVDHQGRKKNKSTSPASPPDQQQAVVSAPRGPVQGSSPSLRPNLYMTINQRRIFSLEPFHQSSIISSRQKRGREDEGEDEGRTGRPNKKVKPTNDLKKLKVRIELNGLRLNKPRLPGELGQWRPSGQKAADLDRKFSPVRERSEVNGSWSESRFLRRDGPREHTPGITPGDVCVPVCVYGAAEASWRANSRLTSPRWSCHTHSCSELLSLVPHVLIWILCSQTQFKSNQINLIKTKRAATQQEPDCSSS</sequence>
<proteinExistence type="predicted"/>
<gene>
    <name evidence="2" type="ORF">CRENBAI_009941</name>
</gene>
<accession>A0AAV9SKY8</accession>
<name>A0AAV9SKY8_9TELE</name>
<dbReference type="Proteomes" id="UP001311232">
    <property type="component" value="Unassembled WGS sequence"/>
</dbReference>
<organism evidence="2 3">
    <name type="scientific">Crenichthys baileyi</name>
    <name type="common">White River springfish</name>
    <dbReference type="NCBI Taxonomy" id="28760"/>
    <lineage>
        <taxon>Eukaryota</taxon>
        <taxon>Metazoa</taxon>
        <taxon>Chordata</taxon>
        <taxon>Craniata</taxon>
        <taxon>Vertebrata</taxon>
        <taxon>Euteleostomi</taxon>
        <taxon>Actinopterygii</taxon>
        <taxon>Neopterygii</taxon>
        <taxon>Teleostei</taxon>
        <taxon>Neoteleostei</taxon>
        <taxon>Acanthomorphata</taxon>
        <taxon>Ovalentaria</taxon>
        <taxon>Atherinomorphae</taxon>
        <taxon>Cyprinodontiformes</taxon>
        <taxon>Goodeidae</taxon>
        <taxon>Crenichthys</taxon>
    </lineage>
</organism>
<evidence type="ECO:0000313" key="2">
    <source>
        <dbReference type="EMBL" id="KAK5621332.1"/>
    </source>
</evidence>
<dbReference type="EMBL" id="JAHHUM010000309">
    <property type="protein sequence ID" value="KAK5621332.1"/>
    <property type="molecule type" value="Genomic_DNA"/>
</dbReference>
<evidence type="ECO:0000256" key="1">
    <source>
        <dbReference type="SAM" id="MobiDB-lite"/>
    </source>
</evidence>
<feature type="region of interest" description="Disordered" evidence="1">
    <location>
        <begin position="97"/>
        <end position="131"/>
    </location>
</feature>
<feature type="compositionally biased region" description="Polar residues" evidence="1">
    <location>
        <begin position="50"/>
        <end position="63"/>
    </location>
</feature>
<dbReference type="AlphaFoldDB" id="A0AAV9SKY8"/>
<feature type="compositionally biased region" description="Basic and acidic residues" evidence="1">
    <location>
        <begin position="16"/>
        <end position="43"/>
    </location>
</feature>
<comment type="caution">
    <text evidence="2">The sequence shown here is derived from an EMBL/GenBank/DDBJ whole genome shotgun (WGS) entry which is preliminary data.</text>
</comment>
<feature type="region of interest" description="Disordered" evidence="1">
    <location>
        <begin position="1"/>
        <end position="81"/>
    </location>
</feature>
<evidence type="ECO:0000313" key="3">
    <source>
        <dbReference type="Proteomes" id="UP001311232"/>
    </source>
</evidence>
<protein>
    <submittedName>
        <fullName evidence="2">Uncharacterized protein</fullName>
    </submittedName>
</protein>